<dbReference type="EMBL" id="BAAAPC010000012">
    <property type="protein sequence ID" value="GAA2000734.1"/>
    <property type="molecule type" value="Genomic_DNA"/>
</dbReference>
<name>A0ABN2T7B8_9ACTN</name>
<organism evidence="2 3">
    <name type="scientific">Nocardiopsis rhodophaea</name>
    <dbReference type="NCBI Taxonomy" id="280238"/>
    <lineage>
        <taxon>Bacteria</taxon>
        <taxon>Bacillati</taxon>
        <taxon>Actinomycetota</taxon>
        <taxon>Actinomycetes</taxon>
        <taxon>Streptosporangiales</taxon>
        <taxon>Nocardiopsidaceae</taxon>
        <taxon>Nocardiopsis</taxon>
    </lineage>
</organism>
<accession>A0ABN2T7B8</accession>
<comment type="caution">
    <text evidence="2">The sequence shown here is derived from an EMBL/GenBank/DDBJ whole genome shotgun (WGS) entry which is preliminary data.</text>
</comment>
<feature type="compositionally biased region" description="Low complexity" evidence="1">
    <location>
        <begin position="126"/>
        <end position="137"/>
    </location>
</feature>
<dbReference type="RefSeq" id="WP_344162926.1">
    <property type="nucleotide sequence ID" value="NZ_BAAAPC010000012.1"/>
</dbReference>
<evidence type="ECO:0000313" key="3">
    <source>
        <dbReference type="Proteomes" id="UP001501585"/>
    </source>
</evidence>
<keyword evidence="3" id="KW-1185">Reference proteome</keyword>
<evidence type="ECO:0008006" key="4">
    <source>
        <dbReference type="Google" id="ProtNLM"/>
    </source>
</evidence>
<protein>
    <recommendedName>
        <fullName evidence="4">Immunity protein 35 domain-containing protein</fullName>
    </recommendedName>
</protein>
<evidence type="ECO:0000256" key="1">
    <source>
        <dbReference type="SAM" id="MobiDB-lite"/>
    </source>
</evidence>
<reference evidence="2 3" key="1">
    <citation type="journal article" date="2019" name="Int. J. Syst. Evol. Microbiol.">
        <title>The Global Catalogue of Microorganisms (GCM) 10K type strain sequencing project: providing services to taxonomists for standard genome sequencing and annotation.</title>
        <authorList>
            <consortium name="The Broad Institute Genomics Platform"/>
            <consortium name="The Broad Institute Genome Sequencing Center for Infectious Disease"/>
            <person name="Wu L."/>
            <person name="Ma J."/>
        </authorList>
    </citation>
    <scope>NUCLEOTIDE SEQUENCE [LARGE SCALE GENOMIC DNA]</scope>
    <source>
        <strain evidence="2 3">JCM 15313</strain>
    </source>
</reference>
<evidence type="ECO:0000313" key="2">
    <source>
        <dbReference type="EMBL" id="GAA2000734.1"/>
    </source>
</evidence>
<sequence length="137" mass="14792">MSTHISPPNHPPPQDNGRHAYLTRLLAALRARGGQALIALAETEHPVLYVRHRGRIIPVVVVRDIAGGWWFIWGRSGSCDAADVEMAADHLVRPPLPPHDRDPHSGVALLPPTRNATLRPRQSPLAGADASAVRAVA</sequence>
<feature type="region of interest" description="Disordered" evidence="1">
    <location>
        <begin position="112"/>
        <end position="137"/>
    </location>
</feature>
<proteinExistence type="predicted"/>
<gene>
    <name evidence="2" type="ORF">GCM10009799_30030</name>
</gene>
<dbReference type="Proteomes" id="UP001501585">
    <property type="component" value="Unassembled WGS sequence"/>
</dbReference>